<dbReference type="EMBL" id="QLLL01000008">
    <property type="protein sequence ID" value="RAJ00351.1"/>
    <property type="molecule type" value="Genomic_DNA"/>
</dbReference>
<dbReference type="NCBIfam" id="TIGR02937">
    <property type="entry name" value="sigma70-ECF"/>
    <property type="match status" value="1"/>
</dbReference>
<accession>A0A327Q7S1</accession>
<dbReference type="SUPFAM" id="SSF88946">
    <property type="entry name" value="Sigma2 domain of RNA polymerase sigma factors"/>
    <property type="match status" value="1"/>
</dbReference>
<evidence type="ECO:0000313" key="2">
    <source>
        <dbReference type="EMBL" id="RAJ00351.1"/>
    </source>
</evidence>
<dbReference type="InterPro" id="IPR036388">
    <property type="entry name" value="WH-like_DNA-bd_sf"/>
</dbReference>
<dbReference type="CDD" id="cd06171">
    <property type="entry name" value="Sigma70_r4"/>
    <property type="match status" value="1"/>
</dbReference>
<dbReference type="Gene3D" id="1.10.1740.10">
    <property type="match status" value="1"/>
</dbReference>
<dbReference type="InterPro" id="IPR013325">
    <property type="entry name" value="RNA_pol_sigma_r2"/>
</dbReference>
<dbReference type="Pfam" id="PF08281">
    <property type="entry name" value="Sigma70_r4_2"/>
    <property type="match status" value="1"/>
</dbReference>
<feature type="domain" description="RNA polymerase sigma factor 70 region 4 type 2" evidence="1">
    <location>
        <begin position="99"/>
        <end position="146"/>
    </location>
</feature>
<dbReference type="PANTHER" id="PTHR30173">
    <property type="entry name" value="SIGMA 19 FACTOR"/>
    <property type="match status" value="1"/>
</dbReference>
<dbReference type="GO" id="GO:0006352">
    <property type="term" value="P:DNA-templated transcription initiation"/>
    <property type="evidence" value="ECO:0007669"/>
    <property type="project" value="InterPro"/>
</dbReference>
<dbReference type="OrthoDB" id="3211555at2"/>
<dbReference type="Proteomes" id="UP000249547">
    <property type="component" value="Unassembled WGS sequence"/>
</dbReference>
<dbReference type="Gene3D" id="1.10.10.10">
    <property type="entry name" value="Winged helix-like DNA-binding domain superfamily/Winged helix DNA-binding domain"/>
    <property type="match status" value="1"/>
</dbReference>
<comment type="caution">
    <text evidence="2">The sequence shown here is derived from an EMBL/GenBank/DDBJ whole genome shotgun (WGS) entry which is preliminary data.</text>
</comment>
<dbReference type="InterPro" id="IPR052704">
    <property type="entry name" value="ECF_Sigma-70_Domain"/>
</dbReference>
<dbReference type="SUPFAM" id="SSF54427">
    <property type="entry name" value="NTF2-like"/>
    <property type="match status" value="1"/>
</dbReference>
<organism evidence="2 3">
    <name type="scientific">Chitinophaga skermanii</name>
    <dbReference type="NCBI Taxonomy" id="331697"/>
    <lineage>
        <taxon>Bacteria</taxon>
        <taxon>Pseudomonadati</taxon>
        <taxon>Bacteroidota</taxon>
        <taxon>Chitinophagia</taxon>
        <taxon>Chitinophagales</taxon>
        <taxon>Chitinophagaceae</taxon>
        <taxon>Chitinophaga</taxon>
    </lineage>
</organism>
<dbReference type="AlphaFoldDB" id="A0A327Q7S1"/>
<name>A0A327Q7S1_9BACT</name>
<dbReference type="InterPro" id="IPR013249">
    <property type="entry name" value="RNA_pol_sigma70_r4_t2"/>
</dbReference>
<evidence type="ECO:0000259" key="1">
    <source>
        <dbReference type="Pfam" id="PF08281"/>
    </source>
</evidence>
<dbReference type="GO" id="GO:0003677">
    <property type="term" value="F:DNA binding"/>
    <property type="evidence" value="ECO:0007669"/>
    <property type="project" value="InterPro"/>
</dbReference>
<dbReference type="InterPro" id="IPR014284">
    <property type="entry name" value="RNA_pol_sigma-70_dom"/>
</dbReference>
<sequence length="278" mass="31590">MQDFHSILFPYAYNILGSIEDAKDAIQDVLSNYYAKEHSDVENEKNYLIKSVINQAINLKQKRKKLVDGDVWLPAPVATETADNHLHLENILSYSLLILLENLNAKERAIFILKESFDYSHEEIATLFDTTVENSRKILSRAKAKLFKPSEARTVPVQHAQMSFLEKYMSAFRERDMQQIESLLADDILYYADGGANAKVAAKFAEGQLTVRDLLVFVYDKFLSQAEAILTEVNHQPAILYKYGGAIRACQVFDLSEDGKILRINNVVDSTKIQHLIA</sequence>
<protein>
    <submittedName>
        <fullName evidence="2">RNA polymerase sigma-70 factor (ECF subfamily)</fullName>
    </submittedName>
</protein>
<proteinExistence type="predicted"/>
<dbReference type="InterPro" id="IPR013324">
    <property type="entry name" value="RNA_pol_sigma_r3/r4-like"/>
</dbReference>
<dbReference type="Gene3D" id="3.10.450.50">
    <property type="match status" value="1"/>
</dbReference>
<dbReference type="GO" id="GO:0016987">
    <property type="term" value="F:sigma factor activity"/>
    <property type="evidence" value="ECO:0007669"/>
    <property type="project" value="InterPro"/>
</dbReference>
<dbReference type="SUPFAM" id="SSF88659">
    <property type="entry name" value="Sigma3 and sigma4 domains of RNA polymerase sigma factors"/>
    <property type="match status" value="1"/>
</dbReference>
<evidence type="ECO:0000313" key="3">
    <source>
        <dbReference type="Proteomes" id="UP000249547"/>
    </source>
</evidence>
<keyword evidence="3" id="KW-1185">Reference proteome</keyword>
<gene>
    <name evidence="2" type="ORF">LX64_04054</name>
</gene>
<reference evidence="2 3" key="1">
    <citation type="submission" date="2018-06" db="EMBL/GenBank/DDBJ databases">
        <title>Genomic Encyclopedia of Archaeal and Bacterial Type Strains, Phase II (KMG-II): from individual species to whole genera.</title>
        <authorList>
            <person name="Goeker M."/>
        </authorList>
    </citation>
    <scope>NUCLEOTIDE SEQUENCE [LARGE SCALE GENOMIC DNA]</scope>
    <source>
        <strain evidence="2 3">DSM 23857</strain>
    </source>
</reference>
<dbReference type="InterPro" id="IPR032710">
    <property type="entry name" value="NTF2-like_dom_sf"/>
</dbReference>
<dbReference type="PANTHER" id="PTHR30173:SF36">
    <property type="entry name" value="ECF RNA POLYMERASE SIGMA FACTOR SIGJ"/>
    <property type="match status" value="1"/>
</dbReference>
<dbReference type="RefSeq" id="WP_111599474.1">
    <property type="nucleotide sequence ID" value="NZ_QLLL01000008.1"/>
</dbReference>